<dbReference type="Proteomes" id="UP000656077">
    <property type="component" value="Unassembled WGS sequence"/>
</dbReference>
<evidence type="ECO:0000313" key="1">
    <source>
        <dbReference type="EMBL" id="MVX67111.1"/>
    </source>
</evidence>
<dbReference type="SUPFAM" id="SSF55021">
    <property type="entry name" value="ACT-like"/>
    <property type="match status" value="1"/>
</dbReference>
<protein>
    <submittedName>
        <fullName evidence="1">Iron-only hydrogenase system regulator</fullName>
    </submittedName>
</protein>
<evidence type="ECO:0000313" key="4">
    <source>
        <dbReference type="Proteomes" id="UP000191056"/>
    </source>
</evidence>
<proteinExistence type="predicted"/>
<evidence type="ECO:0000313" key="3">
    <source>
        <dbReference type="EMBL" id="RII36335.1"/>
    </source>
</evidence>
<dbReference type="InterPro" id="IPR023860">
    <property type="entry name" value="FeFe-hyd_TM1266"/>
</dbReference>
<reference evidence="2 4" key="1">
    <citation type="submission" date="2017-03" db="EMBL/GenBank/DDBJ databases">
        <title>Genome sequence of Clostridium chromiireducens DSM 23318.</title>
        <authorList>
            <person name="Poehlein A."/>
            <person name="Daniel R."/>
        </authorList>
    </citation>
    <scope>NUCLEOTIDE SEQUENCE [LARGE SCALE GENOMIC DNA]</scope>
    <source>
        <strain evidence="2 4">DSM 23318</strain>
    </source>
</reference>
<dbReference type="Gene3D" id="3.30.70.1150">
    <property type="entry name" value="ACT-like. Chain A, domain 2"/>
    <property type="match status" value="1"/>
</dbReference>
<dbReference type="EMBL" id="MZGT01000084">
    <property type="protein sequence ID" value="OPJ57818.1"/>
    <property type="molecule type" value="Genomic_DNA"/>
</dbReference>
<evidence type="ECO:0000313" key="5">
    <source>
        <dbReference type="Proteomes" id="UP000265930"/>
    </source>
</evidence>
<dbReference type="Proteomes" id="UP000191056">
    <property type="component" value="Unassembled WGS sequence"/>
</dbReference>
<organism evidence="2 4">
    <name type="scientific">Clostridium chromiireducens</name>
    <dbReference type="NCBI Taxonomy" id="225345"/>
    <lineage>
        <taxon>Bacteria</taxon>
        <taxon>Bacillati</taxon>
        <taxon>Bacillota</taxon>
        <taxon>Clostridia</taxon>
        <taxon>Eubacteriales</taxon>
        <taxon>Clostridiaceae</taxon>
        <taxon>Clostridium</taxon>
    </lineage>
</organism>
<dbReference type="InterPro" id="IPR045865">
    <property type="entry name" value="ACT-like_dom_sf"/>
</dbReference>
<dbReference type="Pfam" id="PF21699">
    <property type="entry name" value="TM1266-like"/>
    <property type="match status" value="1"/>
</dbReference>
<keyword evidence="4" id="KW-1185">Reference proteome</keyword>
<dbReference type="OrthoDB" id="9796135at2"/>
<dbReference type="EMBL" id="WSRQ01000093">
    <property type="protein sequence ID" value="MVX67111.1"/>
    <property type="molecule type" value="Genomic_DNA"/>
</dbReference>
<gene>
    <name evidence="2" type="ORF">CLCHR_42190</name>
    <name evidence="3" type="ORF">D2A34_02845</name>
    <name evidence="1" type="ORF">GKZ28_26025</name>
</gene>
<dbReference type="AlphaFoldDB" id="A0A1V4ICT3"/>
<reference evidence="1" key="3">
    <citation type="submission" date="2019-12" db="EMBL/GenBank/DDBJ databases">
        <title>Microbes associate with the intestines of laboratory mice.</title>
        <authorList>
            <person name="Navarre W."/>
            <person name="Wong E."/>
        </authorList>
    </citation>
    <scope>NUCLEOTIDE SEQUENCE</scope>
    <source>
        <strain evidence="1">NM79_F5</strain>
    </source>
</reference>
<dbReference type="RefSeq" id="WP_079441867.1">
    <property type="nucleotide sequence ID" value="NZ_MZGT01000084.1"/>
</dbReference>
<dbReference type="NCBIfam" id="TIGR03959">
    <property type="entry name" value="hyd_TM1266"/>
    <property type="match status" value="1"/>
</dbReference>
<reference evidence="3 5" key="2">
    <citation type="submission" date="2018-08" db="EMBL/GenBank/DDBJ databases">
        <title>Genome of Clostridium chromiireducens C1, DSM12136.</title>
        <authorList>
            <person name="Xing M."/>
            <person name="Wei Y."/>
            <person name="Ang E.L."/>
            <person name="Zhao H."/>
            <person name="Zhang Y."/>
        </authorList>
    </citation>
    <scope>NUCLEOTIDE SEQUENCE [LARGE SCALE GENOMIC DNA]</scope>
    <source>
        <strain evidence="3 5">C1</strain>
    </source>
</reference>
<evidence type="ECO:0000313" key="2">
    <source>
        <dbReference type="EMBL" id="OPJ57818.1"/>
    </source>
</evidence>
<dbReference type="Proteomes" id="UP000265930">
    <property type="component" value="Unassembled WGS sequence"/>
</dbReference>
<dbReference type="EMBL" id="QXDJ01000001">
    <property type="protein sequence ID" value="RII36335.1"/>
    <property type="molecule type" value="Genomic_DNA"/>
</dbReference>
<sequence length="83" mass="9121">METRIALIGIIVEDMNSTDKINSILHEYSQYMVGRMGIPYREKNVGIISVVIDATNDVISSLSGKLGMIPGINVKTMYSKTGK</sequence>
<accession>A0A1V4ICT3</accession>
<comment type="caution">
    <text evidence="2">The sequence shown here is derived from an EMBL/GenBank/DDBJ whole genome shotgun (WGS) entry which is preliminary data.</text>
</comment>
<dbReference type="InterPro" id="IPR027271">
    <property type="entry name" value="Acetolactate_synth/TF_NikR_C"/>
</dbReference>
<name>A0A1V4ICT3_9CLOT</name>
<dbReference type="STRING" id="225345.CLCHR_42190"/>